<dbReference type="STRING" id="4565.A0A3B6HTY5"/>
<keyword evidence="3" id="KW-0547">Nucleotide-binding</keyword>
<dbReference type="GO" id="GO:0006281">
    <property type="term" value="P:DNA repair"/>
    <property type="evidence" value="ECO:0000318"/>
    <property type="project" value="GO_Central"/>
</dbReference>
<keyword evidence="4" id="KW-0227">DNA damage</keyword>
<dbReference type="KEGG" id="taes:123085357"/>
<evidence type="ECO:0000256" key="6">
    <source>
        <dbReference type="ARBA" id="ARBA00023242"/>
    </source>
</evidence>
<feature type="compositionally biased region" description="Gly residues" evidence="8">
    <location>
        <begin position="50"/>
        <end position="60"/>
    </location>
</feature>
<evidence type="ECO:0008006" key="11">
    <source>
        <dbReference type="Google" id="ProtNLM"/>
    </source>
</evidence>
<keyword evidence="7" id="KW-0131">Cell cycle</keyword>
<dbReference type="GO" id="GO:0033314">
    <property type="term" value="P:mitotic DNA replication checkpoint signaling"/>
    <property type="evidence" value="ECO:0000318"/>
    <property type="project" value="GO_Central"/>
</dbReference>
<keyword evidence="5" id="KW-0067">ATP-binding</keyword>
<dbReference type="Gene3D" id="3.40.50.300">
    <property type="entry name" value="P-loop containing nucleotide triphosphate hydrolases"/>
    <property type="match status" value="1"/>
</dbReference>
<keyword evidence="6" id="KW-0539">Nucleus</keyword>
<dbReference type="SMR" id="A0A3B6HTY5"/>
<dbReference type="GO" id="GO:0005524">
    <property type="term" value="F:ATP binding"/>
    <property type="evidence" value="ECO:0007669"/>
    <property type="project" value="UniProtKB-KW"/>
</dbReference>
<dbReference type="GO" id="GO:0000077">
    <property type="term" value="P:DNA damage checkpoint signaling"/>
    <property type="evidence" value="ECO:0000318"/>
    <property type="project" value="GO_Central"/>
</dbReference>
<dbReference type="EnsemblPlants" id="TraesCS4A02G087800.2">
    <property type="protein sequence ID" value="TraesCS4A02G087800.2"/>
    <property type="gene ID" value="TraesCS4A02G087800"/>
</dbReference>
<feature type="region of interest" description="Disordered" evidence="8">
    <location>
        <begin position="520"/>
        <end position="547"/>
    </location>
</feature>
<dbReference type="InterPro" id="IPR027417">
    <property type="entry name" value="P-loop_NTPase"/>
</dbReference>
<evidence type="ECO:0000313" key="9">
    <source>
        <dbReference type="EnsemblPlants" id="TraesCS4A02G087800.2"/>
    </source>
</evidence>
<dbReference type="Gramene" id="TraesCS4A02G087800.2">
    <property type="protein sequence ID" value="TraesCS4A02G087800.2"/>
    <property type="gene ID" value="TraesCS4A02G087800"/>
</dbReference>
<dbReference type="PANTHER" id="PTHR12172">
    <property type="entry name" value="CELL CYCLE CHECKPOINT PROTEIN RAD17"/>
    <property type="match status" value="1"/>
</dbReference>
<organism evidence="9">
    <name type="scientific">Triticum aestivum</name>
    <name type="common">Wheat</name>
    <dbReference type="NCBI Taxonomy" id="4565"/>
    <lineage>
        <taxon>Eukaryota</taxon>
        <taxon>Viridiplantae</taxon>
        <taxon>Streptophyta</taxon>
        <taxon>Embryophyta</taxon>
        <taxon>Tracheophyta</taxon>
        <taxon>Spermatophyta</taxon>
        <taxon>Magnoliopsida</taxon>
        <taxon>Liliopsida</taxon>
        <taxon>Poales</taxon>
        <taxon>Poaceae</taxon>
        <taxon>BOP clade</taxon>
        <taxon>Pooideae</taxon>
        <taxon>Triticodae</taxon>
        <taxon>Triticeae</taxon>
        <taxon>Triticinae</taxon>
        <taxon>Triticum</taxon>
    </lineage>
</organism>
<keyword evidence="10" id="KW-1185">Reference proteome</keyword>
<proteinExistence type="inferred from homology"/>
<feature type="region of interest" description="Disordered" evidence="8">
    <location>
        <begin position="1"/>
        <end position="175"/>
    </location>
</feature>
<feature type="compositionally biased region" description="Pro residues" evidence="8">
    <location>
        <begin position="10"/>
        <end position="32"/>
    </location>
</feature>
<dbReference type="CDD" id="cd00009">
    <property type="entry name" value="AAA"/>
    <property type="match status" value="1"/>
</dbReference>
<dbReference type="Pfam" id="PF03215">
    <property type="entry name" value="Rad17"/>
    <property type="match status" value="1"/>
</dbReference>
<evidence type="ECO:0000256" key="4">
    <source>
        <dbReference type="ARBA" id="ARBA00022763"/>
    </source>
</evidence>
<dbReference type="Gramene" id="TraesCS4A03G0180300.3">
    <property type="protein sequence ID" value="TraesCS4A03G0180300.3.CDS"/>
    <property type="gene ID" value="TraesCS4A03G0180300"/>
</dbReference>
<dbReference type="Proteomes" id="UP000019116">
    <property type="component" value="Chromosome 4A"/>
</dbReference>
<gene>
    <name evidence="9" type="primary">LOC123085357</name>
</gene>
<dbReference type="GO" id="GO:0005634">
    <property type="term" value="C:nucleus"/>
    <property type="evidence" value="ECO:0007669"/>
    <property type="project" value="UniProtKB-SubCell"/>
</dbReference>
<evidence type="ECO:0000256" key="7">
    <source>
        <dbReference type="ARBA" id="ARBA00023306"/>
    </source>
</evidence>
<accession>A0A3B6HTY5</accession>
<comment type="similarity">
    <text evidence="2">Belongs to the rad17/RAD24 family.</text>
</comment>
<name>A0A3B6HTY5_WHEAT</name>
<dbReference type="GO" id="GO:0003682">
    <property type="term" value="F:chromatin binding"/>
    <property type="evidence" value="ECO:0000318"/>
    <property type="project" value="GO_Central"/>
</dbReference>
<reference evidence="9" key="2">
    <citation type="submission" date="2018-10" db="UniProtKB">
        <authorList>
            <consortium name="EnsemblPlants"/>
        </authorList>
    </citation>
    <scope>IDENTIFICATION</scope>
</reference>
<evidence type="ECO:0000313" key="10">
    <source>
        <dbReference type="Proteomes" id="UP000019116"/>
    </source>
</evidence>
<dbReference type="SUPFAM" id="SSF52540">
    <property type="entry name" value="P-loop containing nucleoside triphosphate hydrolases"/>
    <property type="match status" value="1"/>
</dbReference>
<feature type="compositionally biased region" description="Basic and acidic residues" evidence="8">
    <location>
        <begin position="70"/>
        <end position="81"/>
    </location>
</feature>
<protein>
    <recommendedName>
        <fullName evidence="11">AAA+ ATPase domain-containing protein</fullName>
    </recommendedName>
</protein>
<dbReference type="RefSeq" id="XP_044362915.1">
    <property type="nucleotide sequence ID" value="XM_044506980.1"/>
</dbReference>
<feature type="compositionally biased region" description="Basic residues" evidence="8">
    <location>
        <begin position="82"/>
        <end position="93"/>
    </location>
</feature>
<dbReference type="InterPro" id="IPR004582">
    <property type="entry name" value="Checkpoint_prot_Rad17_Rad24"/>
</dbReference>
<evidence type="ECO:0000256" key="3">
    <source>
        <dbReference type="ARBA" id="ARBA00022741"/>
    </source>
</evidence>
<sequence length="1289" mass="141987">MGGSADPEEPAPTPTPSPAKPSPTPTPSPAKPSPKRLRRCVQSRLPFGSGRPGGGGGGGVAPPAPAAEEPSGKEAAEEPEKGKRKARPRRSAAARKPSSNKETTGLDPGSKDEVTLVDESPQKKQRKGRNQDAARKAPNRKRCKVLESPDGHAGCQQLHSSQTEATLPEGSPVKIDIDLNNVPSEATQANANDVLDNEDKSQVIVDLRSEAKIAAQEIRMLSSGKKLHPFFASRKVNKGAEQDAFNIEDTNSLCAIERDPPLWPVHVVYQLETAIPIHWSKWLIGEGSFLDTSASDTLENPVSFFEGFVKPLTIESNSKRMCLDQLAEQNIANHTALGMDFPSFPKEQSESNLSSLDVIHLDEESSPHDSLSYNKHPERILQGRPEVDQKGSCQPAYYLWTDKYRPETAAQVCGNIEHVKFLSEWLKGWDERGHKNKQTGVANESINASFCQDESDTDCSEDASDYENVLLITGPVGCGKSAAVFACAREHGFNVIEVNTSDMRNGAYVKQKFEEATKSHGLEKWSQEEVTTPPRIDSLDPALETPDRTEYKHSVSCSTRKASNDDEHMLPVKCYSSSKLSDEAPKQVINKTLILFEDVDTVFDEDRGFISTILKIAETTRWPIILTSNKKDPALPHLLDQLVLDFKYPSSGELLSHVGMICKSEGVDVTAPQLKYFINACLGDIRRTTMLLQFWYQGKQEYTERSNKCLSVPFSLDLDAVHSTVPRMLPWDFPCKLSETVCLEIEKTIHLAEEKKRQMELSEFEALELQITAPLTKGRSAVKTRKIKKSKLKHGHTTECNDISPCKNDLDDFDDAPDTSLLSDQQKARKKHGVVLLSESDDDQADVYIAKDARFTVPEGDLFPQPPEVPHIHGQGISNQFCFPSESRETFEITNSFQNQFESNLVGSISQICDTFISQGVSCVPESSLAVGGVSASVSSDDLLSSMVFNGLSTFNNDGVCTTPMTALEDSNHARNLMSGSQKCMEDVVGETCEAYAESFGRNEQESCSTTGYQLMDECSRADSIWLLSGKKTNDCCKVECVQDTWNRLRRCCPVLPCETNHNRTASGALKLASSVSDLISESDLMLTRCYPLTNDILDPSSSPSAEPDDLSWYDKQLEMGSVYAQHALCVFSRDFQDKEDGSIDLSQELLFASTTATSLGKLISSGINSDDGYGNISHMKNPTSCISKGREQLVHLCDALLPVVPSKLSLSLRGPAFVDYLSSTCQISQLENLRLTESKVANKQRRCRQSRHYLSSAALSMSPEGIELLAQSSCFGERREKVIDQTIA</sequence>
<evidence type="ECO:0000256" key="1">
    <source>
        <dbReference type="ARBA" id="ARBA00004123"/>
    </source>
</evidence>
<dbReference type="FunFam" id="1.10.8.60:FF:000116">
    <property type="entry name" value="p-loop containing nucleoside triphosphate hydrolase superfamily protein"/>
    <property type="match status" value="1"/>
</dbReference>
<comment type="subcellular location">
    <subcellularLocation>
        <location evidence="1">Nucleus</location>
    </subcellularLocation>
</comment>
<evidence type="ECO:0000256" key="8">
    <source>
        <dbReference type="SAM" id="MobiDB-lite"/>
    </source>
</evidence>
<reference evidence="9" key="1">
    <citation type="submission" date="2018-08" db="EMBL/GenBank/DDBJ databases">
        <authorList>
            <person name="Rossello M."/>
        </authorList>
    </citation>
    <scope>NUCLEOTIDE SEQUENCE [LARGE SCALE GENOMIC DNA]</scope>
    <source>
        <strain evidence="9">cv. Chinese Spring</strain>
    </source>
</reference>
<evidence type="ECO:0000256" key="2">
    <source>
        <dbReference type="ARBA" id="ARBA00006168"/>
    </source>
</evidence>
<evidence type="ECO:0000256" key="5">
    <source>
        <dbReference type="ARBA" id="ARBA00022840"/>
    </source>
</evidence>
<dbReference type="PANTHER" id="PTHR12172:SF1">
    <property type="entry name" value="P-LOOP CONTAINING NUCLEOSIDE TRIPHOSPHATE HYDROLASES SUPERFAMILY PROTEIN"/>
    <property type="match status" value="1"/>
</dbReference>
<dbReference type="GeneID" id="123085357"/>